<dbReference type="OrthoDB" id="2447941at2"/>
<keyword evidence="1" id="KW-0472">Membrane</keyword>
<sequence>MKITSFYHKRRQKQQAQFLKYSRYIFNDHLVLALFFLLGALAFQYQAWLKNLHGPQWIAESIVTLAILLFIYLPKPKTFIREADTVFMLPMEKQFSDWFRQSYWLSLIFPTLLGILGMGIIYPYYYTIYQLSISGLLLTSFSVWILMAVNLLLTYDGYHFQYSRMRVLKIGLYGMALLLINGFTVVSPIVKLSISIIYGLIAIGIIHSPFSNKKTIWAWNQMVSDEVNRQQANDKLLSLFVDVKTLTPKIKRRKYTDIFIQSFLDTTPYRYLLQRSFWRGPEYVVIWFRLLLLNLLLIWVLPNNLLSLIIVGIVSYFSHFQILPLFEQGTKHPLLQTAPIHSQQMVSEFMTFLIVPFVTQGILLVIFSGFVLSWAFAVKLGIIQIIVYFILYTVLKKRQHKKH</sequence>
<feature type="transmembrane region" description="Helical" evidence="1">
    <location>
        <begin position="307"/>
        <end position="326"/>
    </location>
</feature>
<dbReference type="Pfam" id="PF05975">
    <property type="entry name" value="EcsB"/>
    <property type="match status" value="1"/>
</dbReference>
<feature type="transmembrane region" description="Helical" evidence="1">
    <location>
        <begin position="192"/>
        <end position="210"/>
    </location>
</feature>
<accession>A0A1W1YJI0</accession>
<feature type="transmembrane region" description="Helical" evidence="1">
    <location>
        <begin position="283"/>
        <end position="301"/>
    </location>
</feature>
<dbReference type="GO" id="GO:0016020">
    <property type="term" value="C:membrane"/>
    <property type="evidence" value="ECO:0007669"/>
    <property type="project" value="InterPro"/>
</dbReference>
<gene>
    <name evidence="2" type="ORF">SAMN04487984_0700</name>
</gene>
<feature type="transmembrane region" description="Helical" evidence="1">
    <location>
        <begin position="57"/>
        <end position="73"/>
    </location>
</feature>
<evidence type="ECO:0000313" key="3">
    <source>
        <dbReference type="Proteomes" id="UP000243884"/>
    </source>
</evidence>
<keyword evidence="3" id="KW-1185">Reference proteome</keyword>
<dbReference type="Proteomes" id="UP000243884">
    <property type="component" value="Unassembled WGS sequence"/>
</dbReference>
<dbReference type="STRING" id="371602.SAMN04487984_0700"/>
<evidence type="ECO:0000313" key="2">
    <source>
        <dbReference type="EMBL" id="SMC35941.1"/>
    </source>
</evidence>
<proteinExistence type="predicted"/>
<protein>
    <submittedName>
        <fullName evidence="2">ABC-2 type transport system permease protein</fullName>
    </submittedName>
</protein>
<feature type="transmembrane region" description="Helical" evidence="1">
    <location>
        <begin position="167"/>
        <end position="186"/>
    </location>
</feature>
<dbReference type="RefSeq" id="WP_084098569.1">
    <property type="nucleotide sequence ID" value="NZ_FWXK01000003.1"/>
</dbReference>
<dbReference type="PIRSF" id="PIRSF037259">
    <property type="entry name" value="EcsB_ABC"/>
    <property type="match status" value="1"/>
</dbReference>
<organism evidence="2 3">
    <name type="scientific">Aerococcus suis</name>
    <dbReference type="NCBI Taxonomy" id="371602"/>
    <lineage>
        <taxon>Bacteria</taxon>
        <taxon>Bacillati</taxon>
        <taxon>Bacillota</taxon>
        <taxon>Bacilli</taxon>
        <taxon>Lactobacillales</taxon>
        <taxon>Aerococcaceae</taxon>
        <taxon>Aerococcus</taxon>
    </lineage>
</organism>
<feature type="transmembrane region" description="Helical" evidence="1">
    <location>
        <begin position="373"/>
        <end position="395"/>
    </location>
</feature>
<feature type="transmembrane region" description="Helical" evidence="1">
    <location>
        <begin position="346"/>
        <end position="367"/>
    </location>
</feature>
<keyword evidence="1" id="KW-0812">Transmembrane</keyword>
<dbReference type="AlphaFoldDB" id="A0A1W1YJI0"/>
<evidence type="ECO:0000256" key="1">
    <source>
        <dbReference type="SAM" id="Phobius"/>
    </source>
</evidence>
<name>A0A1W1YJI0_9LACT</name>
<reference evidence="3" key="1">
    <citation type="submission" date="2017-04" db="EMBL/GenBank/DDBJ databases">
        <authorList>
            <person name="Varghese N."/>
            <person name="Submissions S."/>
        </authorList>
    </citation>
    <scope>NUCLEOTIDE SEQUENCE [LARGE SCALE GENOMIC DNA]</scope>
    <source>
        <strain evidence="3">DSM 21500</strain>
    </source>
</reference>
<feature type="transmembrane region" description="Helical" evidence="1">
    <location>
        <begin position="131"/>
        <end position="155"/>
    </location>
</feature>
<dbReference type="EMBL" id="FWXK01000003">
    <property type="protein sequence ID" value="SMC35941.1"/>
    <property type="molecule type" value="Genomic_DNA"/>
</dbReference>
<feature type="transmembrane region" description="Helical" evidence="1">
    <location>
        <begin position="103"/>
        <end position="125"/>
    </location>
</feature>
<feature type="transmembrane region" description="Helical" evidence="1">
    <location>
        <begin position="21"/>
        <end position="45"/>
    </location>
</feature>
<dbReference type="InterPro" id="IPR010288">
    <property type="entry name" value="EcsB_ABC"/>
</dbReference>
<keyword evidence="1" id="KW-1133">Transmembrane helix</keyword>